<comment type="similarity">
    <text evidence="2">Belongs to the cytidine and deoxycytidylate deaminase family.</text>
</comment>
<dbReference type="InterPro" id="IPR016192">
    <property type="entry name" value="APOBEC/CMP_deaminase_Zn-bd"/>
</dbReference>
<dbReference type="SUPFAM" id="SSF53927">
    <property type="entry name" value="Cytidine deaminase-like"/>
    <property type="match status" value="1"/>
</dbReference>
<dbReference type="InterPro" id="IPR015517">
    <property type="entry name" value="dCMP_deaminase-rel"/>
</dbReference>
<dbReference type="InterPro" id="IPR002125">
    <property type="entry name" value="CMP_dCMP_dom"/>
</dbReference>
<dbReference type="GO" id="GO:0005737">
    <property type="term" value="C:cytoplasm"/>
    <property type="evidence" value="ECO:0007669"/>
    <property type="project" value="TreeGrafter"/>
</dbReference>
<organism evidence="11 12">
    <name type="scientific">Pyrenophora tritici-repentis</name>
    <dbReference type="NCBI Taxonomy" id="45151"/>
    <lineage>
        <taxon>Eukaryota</taxon>
        <taxon>Fungi</taxon>
        <taxon>Dikarya</taxon>
        <taxon>Ascomycota</taxon>
        <taxon>Pezizomycotina</taxon>
        <taxon>Dothideomycetes</taxon>
        <taxon>Pleosporomycetidae</taxon>
        <taxon>Pleosporales</taxon>
        <taxon>Pleosporineae</taxon>
        <taxon>Pleosporaceae</taxon>
        <taxon>Pyrenophora</taxon>
    </lineage>
</organism>
<dbReference type="Proteomes" id="UP000245464">
    <property type="component" value="Chromosome 1"/>
</dbReference>
<evidence type="ECO:0000313" key="11">
    <source>
        <dbReference type="EMBL" id="KAF7578592.1"/>
    </source>
</evidence>
<dbReference type="AlphaFoldDB" id="A0A834SAF4"/>
<evidence type="ECO:0000256" key="5">
    <source>
        <dbReference type="ARBA" id="ARBA00022801"/>
    </source>
</evidence>
<dbReference type="InterPro" id="IPR035105">
    <property type="entry name" value="Deoxycytidylate_deaminase_dom"/>
</dbReference>
<dbReference type="InterPro" id="IPR016193">
    <property type="entry name" value="Cytidine_deaminase-like"/>
</dbReference>
<dbReference type="KEGG" id="ptrr:6339670"/>
<evidence type="ECO:0000256" key="9">
    <source>
        <dbReference type="ARBA" id="ARBA00071582"/>
    </source>
</evidence>
<evidence type="ECO:0000256" key="6">
    <source>
        <dbReference type="ARBA" id="ARBA00022833"/>
    </source>
</evidence>
<name>A0A834SAF4_9PLEO</name>
<dbReference type="Pfam" id="PF00383">
    <property type="entry name" value="dCMP_cyt_deam_1"/>
    <property type="match status" value="1"/>
</dbReference>
<dbReference type="GO" id="GO:0008270">
    <property type="term" value="F:zinc ion binding"/>
    <property type="evidence" value="ECO:0007669"/>
    <property type="project" value="InterPro"/>
</dbReference>
<protein>
    <recommendedName>
        <fullName evidence="9">Deoxycytidylate deaminase</fullName>
        <ecNumber evidence="7">3.5.4.12</ecNumber>
    </recommendedName>
    <alternativeName>
        <fullName evidence="8">dCMP deaminase</fullName>
    </alternativeName>
</protein>
<comment type="cofactor">
    <cofactor evidence="1">
        <name>Zn(2+)</name>
        <dbReference type="ChEBI" id="CHEBI:29105"/>
    </cofactor>
</comment>
<dbReference type="PROSITE" id="PS51747">
    <property type="entry name" value="CYT_DCMP_DEAMINASES_2"/>
    <property type="match status" value="1"/>
</dbReference>
<evidence type="ECO:0000259" key="10">
    <source>
        <dbReference type="PROSITE" id="PS51747"/>
    </source>
</evidence>
<dbReference type="PANTHER" id="PTHR11086:SF18">
    <property type="entry name" value="DEOXYCYTIDYLATE DEAMINASE"/>
    <property type="match status" value="1"/>
</dbReference>
<dbReference type="Gene3D" id="3.40.140.10">
    <property type="entry name" value="Cytidine Deaminase, domain 2"/>
    <property type="match status" value="1"/>
</dbReference>
<evidence type="ECO:0000256" key="1">
    <source>
        <dbReference type="ARBA" id="ARBA00001947"/>
    </source>
</evidence>
<evidence type="ECO:0000256" key="7">
    <source>
        <dbReference type="ARBA" id="ARBA00038938"/>
    </source>
</evidence>
<gene>
    <name evidence="11" type="ORF">PtrM4_028320</name>
</gene>
<evidence type="ECO:0000256" key="4">
    <source>
        <dbReference type="ARBA" id="ARBA00022727"/>
    </source>
</evidence>
<feature type="domain" description="CMP/dCMP-type deaminase" evidence="10">
    <location>
        <begin position="188"/>
        <end position="320"/>
    </location>
</feature>
<dbReference type="PANTHER" id="PTHR11086">
    <property type="entry name" value="DEOXYCYTIDYLATE DEAMINASE-RELATED"/>
    <property type="match status" value="1"/>
</dbReference>
<dbReference type="EMBL" id="NQIK02000001">
    <property type="protein sequence ID" value="KAF7578592.1"/>
    <property type="molecule type" value="Genomic_DNA"/>
</dbReference>
<proteinExistence type="inferred from homology"/>
<dbReference type="GO" id="GO:0009165">
    <property type="term" value="P:nucleotide biosynthetic process"/>
    <property type="evidence" value="ECO:0007669"/>
    <property type="project" value="UniProtKB-KW"/>
</dbReference>
<dbReference type="GeneID" id="6339670"/>
<evidence type="ECO:0000256" key="3">
    <source>
        <dbReference type="ARBA" id="ARBA00022723"/>
    </source>
</evidence>
<reference evidence="11 12" key="1">
    <citation type="journal article" date="2018" name="BMC Genomics">
        <title>Comparative genomics of the wheat fungal pathogen Pyrenophora tritici-repentis reveals chromosomal variations and genome plasticity.</title>
        <authorList>
            <person name="Moolhuijzen P."/>
            <person name="See P.T."/>
            <person name="Hane J.K."/>
            <person name="Shi G."/>
            <person name="Liu Z."/>
            <person name="Oliver R.P."/>
            <person name="Moffat C.S."/>
        </authorList>
    </citation>
    <scope>NUCLEOTIDE SEQUENCE [LARGE SCALE GENOMIC DNA]</scope>
    <source>
        <strain evidence="11">M4</strain>
    </source>
</reference>
<dbReference type="RefSeq" id="XP_065966007.1">
    <property type="nucleotide sequence ID" value="XM_066103805.1"/>
</dbReference>
<keyword evidence="4" id="KW-0545">Nucleotide biosynthesis</keyword>
<evidence type="ECO:0000256" key="2">
    <source>
        <dbReference type="ARBA" id="ARBA00006576"/>
    </source>
</evidence>
<keyword evidence="3" id="KW-0479">Metal-binding</keyword>
<dbReference type="EC" id="3.5.4.12" evidence="7"/>
<evidence type="ECO:0000313" key="12">
    <source>
        <dbReference type="Proteomes" id="UP000245464"/>
    </source>
</evidence>
<dbReference type="CDD" id="cd01286">
    <property type="entry name" value="deoxycytidylate_deaminase"/>
    <property type="match status" value="1"/>
</dbReference>
<accession>A0A834SAF4</accession>
<keyword evidence="6" id="KW-0862">Zinc</keyword>
<comment type="caution">
    <text evidence="11">The sequence shown here is derived from an EMBL/GenBank/DDBJ whole genome shotgun (WGS) entry which is preliminary data.</text>
</comment>
<sequence length="368" mass="40277">MSRQPTIKRICAGKSSIASYLVEQHGFTRIHLAPTATTIPTTPPTGNPFPSAEELGVSPEHNFQNVDSLSAHVTLRWRERWVMTGVWDDAVVNQLLIRPFFLLVSVDAPLMVRWKRFQRVCAAKQLPEPDLEAFVLKNDEHLYAPNTGLCGLFQRAQLKLLNNSASLASLHEAIRAVNLLDDTRLRPDWDQYFMMIAGLAAMRCNCMKRRVGAVIVRDRRIISTGYNGTSRRNTNCNQGGCARCNSGTSGSLSACICLHAEENALLEAGRERIGEGATLYCNTCPCLTCATKITQVGITEVVYNQGYVVDDQSAATLARCGVTLRQFSPPAGGLVDLSIGIESERLQGMLGALGGLLSDDNLVRPLSN</sequence>
<dbReference type="PROSITE" id="PS00903">
    <property type="entry name" value="CYT_DCMP_DEAMINASES_1"/>
    <property type="match status" value="1"/>
</dbReference>
<dbReference type="GO" id="GO:0004132">
    <property type="term" value="F:dCMP deaminase activity"/>
    <property type="evidence" value="ECO:0007669"/>
    <property type="project" value="UniProtKB-EC"/>
</dbReference>
<evidence type="ECO:0000256" key="8">
    <source>
        <dbReference type="ARBA" id="ARBA00041763"/>
    </source>
</evidence>
<keyword evidence="5" id="KW-0378">Hydrolase</keyword>
<dbReference type="FunFam" id="3.40.140.10:FF:000035">
    <property type="entry name" value="dCMP deaminase"/>
    <property type="match status" value="1"/>
</dbReference>